<dbReference type="RefSeq" id="XP_032801754.1">
    <property type="nucleotide sequence ID" value="XM_032945863.1"/>
</dbReference>
<dbReference type="GO" id="GO:0060170">
    <property type="term" value="C:ciliary membrane"/>
    <property type="evidence" value="ECO:0007669"/>
    <property type="project" value="UniProtKB-SubCell"/>
</dbReference>
<proteinExistence type="inferred from homology"/>
<dbReference type="GO" id="GO:0060271">
    <property type="term" value="P:cilium assembly"/>
    <property type="evidence" value="ECO:0007669"/>
    <property type="project" value="TreeGrafter"/>
</dbReference>
<accession>A0AAJ7WL37</accession>
<dbReference type="PANTHER" id="PTHR21351">
    <property type="entry name" value="BARDET-BIEDL SYNDROME PROTEIN 5"/>
    <property type="match status" value="1"/>
</dbReference>
<dbReference type="CTD" id="129880"/>
<evidence type="ECO:0000256" key="5">
    <source>
        <dbReference type="ARBA" id="ARBA00022490"/>
    </source>
</evidence>
<comment type="subcellular location">
    <subcellularLocation>
        <location evidence="1 10">Cell projection</location>
        <location evidence="1 10">Cilium membrane</location>
    </subcellularLocation>
    <subcellularLocation>
        <location evidence="2">Cytoplasm</location>
        <location evidence="2">Cytoskeleton</location>
        <location evidence="2">Microtubule organizing center</location>
        <location evidence="2">Centrosome</location>
        <location evidence="2">Centriolar satellite</location>
    </subcellularLocation>
</comment>
<dbReference type="InterPro" id="IPR030804">
    <property type="entry name" value="BBS5/fem-3"/>
</dbReference>
<evidence type="ECO:0000256" key="10">
    <source>
        <dbReference type="PIRNR" id="PIRNR010072"/>
    </source>
</evidence>
<evidence type="ECO:0000256" key="9">
    <source>
        <dbReference type="ARBA" id="ARBA00023273"/>
    </source>
</evidence>
<dbReference type="Pfam" id="PF07289">
    <property type="entry name" value="BBL5"/>
    <property type="match status" value="1"/>
</dbReference>
<keyword evidence="7 10" id="KW-0472">Membrane</keyword>
<gene>
    <name evidence="13" type="primary">BBS5</name>
</gene>
<evidence type="ECO:0000259" key="11">
    <source>
        <dbReference type="SMART" id="SM00683"/>
    </source>
</evidence>
<evidence type="ECO:0000256" key="3">
    <source>
        <dbReference type="ARBA" id="ARBA00005822"/>
    </source>
</evidence>
<sequence>MDGNAAIGTLWEDREVRFDVSPQLMKPRAGELVLDTMESVEDTKGNNGESGRLVVTNLRVLWNSHSFYRINLTIGFNCVMSIEKRMVNSKLRGHTEALYILTKCGNTRFEFIFTNLESGSPRLFTSIITVCRAYGTSKMYRDLKLRAAIVSDGNLRLLPGEELCRRLDGVWNLSSEQGNLGSFFITNIRVVWFAAMNMCFNVSIPFLQIRSVKLRDSKFGAALVIECTQQSGGYVLGFRADPPDLMRTLSQELQSLHRVFAAKPDMGVRFHMEEMPAPLEKVTEVQEDDDLKLEPGFSKSDAHTAYFADENKPRDREVVFSTELGLAIEKLRDGFTLQGLWDATA</sequence>
<dbReference type="Proteomes" id="UP001318040">
    <property type="component" value="Chromosome 4"/>
</dbReference>
<name>A0AAJ7WL37_PETMA</name>
<dbReference type="GO" id="GO:0032266">
    <property type="term" value="F:phosphatidylinositol-3-phosphate binding"/>
    <property type="evidence" value="ECO:0007669"/>
    <property type="project" value="TreeGrafter"/>
</dbReference>
<keyword evidence="8 10" id="KW-0206">Cytoskeleton</keyword>
<dbReference type="PIRSF" id="PIRSF010072">
    <property type="entry name" value="DUF1448"/>
    <property type="match status" value="1"/>
</dbReference>
<dbReference type="GO" id="GO:0034464">
    <property type="term" value="C:BBSome"/>
    <property type="evidence" value="ECO:0007669"/>
    <property type="project" value="UniProtKB-UniRule"/>
</dbReference>
<evidence type="ECO:0000313" key="12">
    <source>
        <dbReference type="Proteomes" id="UP001318040"/>
    </source>
</evidence>
<feature type="domain" description="BBSome complex member BBS5 PH" evidence="11">
    <location>
        <begin position="31"/>
        <end position="85"/>
    </location>
</feature>
<dbReference type="SMART" id="SM00683">
    <property type="entry name" value="DM16"/>
    <property type="match status" value="2"/>
</dbReference>
<keyword evidence="9 10" id="KW-0966">Cell projection</keyword>
<dbReference type="AlphaFoldDB" id="A0AAJ7WL37"/>
<keyword evidence="12" id="KW-1185">Reference proteome</keyword>
<reference evidence="13" key="1">
    <citation type="submission" date="2025-08" db="UniProtKB">
        <authorList>
            <consortium name="RefSeq"/>
        </authorList>
    </citation>
    <scope>IDENTIFICATION</scope>
    <source>
        <tissue evidence="13">Sperm</tissue>
    </source>
</reference>
<keyword evidence="6 10" id="KW-0969">Cilium</keyword>
<keyword evidence="5 10" id="KW-0963">Cytoplasm</keyword>
<evidence type="ECO:0000256" key="6">
    <source>
        <dbReference type="ARBA" id="ARBA00023069"/>
    </source>
</evidence>
<comment type="similarity">
    <text evidence="3 10">Belongs to the BBS5 family.</text>
</comment>
<feature type="domain" description="BBSome complex member BBS5 PH" evidence="11">
    <location>
        <begin position="161"/>
        <end position="215"/>
    </location>
</feature>
<dbReference type="GO" id="GO:0034451">
    <property type="term" value="C:centriolar satellite"/>
    <property type="evidence" value="ECO:0007669"/>
    <property type="project" value="UniProtKB-SubCell"/>
</dbReference>
<keyword evidence="4 10" id="KW-1003">Cell membrane</keyword>
<dbReference type="GO" id="GO:0036064">
    <property type="term" value="C:ciliary basal body"/>
    <property type="evidence" value="ECO:0007669"/>
    <property type="project" value="TreeGrafter"/>
</dbReference>
<evidence type="ECO:0000313" key="13">
    <source>
        <dbReference type="RefSeq" id="XP_032801754.1"/>
    </source>
</evidence>
<dbReference type="PANTHER" id="PTHR21351:SF0">
    <property type="entry name" value="BARDET-BIEDL SYNDROME 5 PROTEIN"/>
    <property type="match status" value="1"/>
</dbReference>
<evidence type="ECO:0000256" key="7">
    <source>
        <dbReference type="ARBA" id="ARBA00023136"/>
    </source>
</evidence>
<dbReference type="KEGG" id="pmrn:116938568"/>
<organism evidence="12 13">
    <name type="scientific">Petromyzon marinus</name>
    <name type="common">Sea lamprey</name>
    <dbReference type="NCBI Taxonomy" id="7757"/>
    <lineage>
        <taxon>Eukaryota</taxon>
        <taxon>Metazoa</taxon>
        <taxon>Chordata</taxon>
        <taxon>Craniata</taxon>
        <taxon>Vertebrata</taxon>
        <taxon>Cyclostomata</taxon>
        <taxon>Hyperoartia</taxon>
        <taxon>Petromyzontiformes</taxon>
        <taxon>Petromyzontidae</taxon>
        <taxon>Petromyzon</taxon>
    </lineage>
</organism>
<evidence type="ECO:0000256" key="2">
    <source>
        <dbReference type="ARBA" id="ARBA00004607"/>
    </source>
</evidence>
<comment type="function">
    <text evidence="10">Required for ciliogenesis.</text>
</comment>
<dbReference type="InterPro" id="IPR014003">
    <property type="entry name" value="BBS5_PH"/>
</dbReference>
<evidence type="ECO:0000256" key="4">
    <source>
        <dbReference type="ARBA" id="ARBA00022475"/>
    </source>
</evidence>
<evidence type="ECO:0000256" key="8">
    <source>
        <dbReference type="ARBA" id="ARBA00023212"/>
    </source>
</evidence>
<evidence type="ECO:0000256" key="1">
    <source>
        <dbReference type="ARBA" id="ARBA00004309"/>
    </source>
</evidence>
<dbReference type="InterPro" id="IPR006606">
    <property type="entry name" value="BBL5"/>
</dbReference>
<protein>
    <recommendedName>
        <fullName evidence="10">Bardet-Biedl syndrome 5 protein homolog</fullName>
    </recommendedName>
</protein>